<dbReference type="EMBL" id="BEYU01001719">
    <property type="protein sequence ID" value="GBG16268.1"/>
    <property type="molecule type" value="Genomic_DNA"/>
</dbReference>
<feature type="non-terminal residue" evidence="1">
    <location>
        <position position="1"/>
    </location>
</feature>
<name>A0A2R5FG75_9STRA</name>
<dbReference type="InParanoid" id="A0A2R5FG75"/>
<dbReference type="AlphaFoldDB" id="A0A2R5FG75"/>
<reference evidence="1 2" key="1">
    <citation type="submission" date="2017-12" db="EMBL/GenBank/DDBJ databases">
        <title>Sequencing, de novo assembly and annotation of complete genome of a new Thraustochytrid species, strain FCC1311.</title>
        <authorList>
            <person name="Sedici K."/>
            <person name="Godart F."/>
            <person name="Aiese Cigliano R."/>
            <person name="Sanseverino W."/>
            <person name="Barakat M."/>
            <person name="Ortet P."/>
            <person name="Marechal E."/>
            <person name="Cagnac O."/>
            <person name="Amato A."/>
        </authorList>
    </citation>
    <scope>NUCLEOTIDE SEQUENCE [LARGE SCALE GENOMIC DNA]</scope>
</reference>
<accession>A0A2R5FG75</accession>
<protein>
    <submittedName>
        <fullName evidence="1">Uncharacterized protein</fullName>
    </submittedName>
</protein>
<proteinExistence type="predicted"/>
<gene>
    <name evidence="1" type="ORF">FCC1311_117432</name>
</gene>
<comment type="caution">
    <text evidence="1">The sequence shown here is derived from an EMBL/GenBank/DDBJ whole genome shotgun (WGS) entry which is preliminary data.</text>
</comment>
<evidence type="ECO:0000313" key="1">
    <source>
        <dbReference type="EMBL" id="GBG16268.1"/>
    </source>
</evidence>
<dbReference type="Proteomes" id="UP000241890">
    <property type="component" value="Unassembled WGS sequence"/>
</dbReference>
<sequence>EYYTGDNSCKLVMHPEYDGSAQFNFVTPESEEGEDPPTSDAEFPAFTVGYSLEAPPSIIKGSKNSGATCYGRSSETAINSKAVEVKTDGGLGGRCKVSESANRVQKCG</sequence>
<keyword evidence="2" id="KW-1185">Reference proteome</keyword>
<evidence type="ECO:0000313" key="2">
    <source>
        <dbReference type="Proteomes" id="UP000241890"/>
    </source>
</evidence>
<feature type="non-terminal residue" evidence="1">
    <location>
        <position position="108"/>
    </location>
</feature>
<organism evidence="1 2">
    <name type="scientific">Hondaea fermentalgiana</name>
    <dbReference type="NCBI Taxonomy" id="2315210"/>
    <lineage>
        <taxon>Eukaryota</taxon>
        <taxon>Sar</taxon>
        <taxon>Stramenopiles</taxon>
        <taxon>Bigyra</taxon>
        <taxon>Labyrinthulomycetes</taxon>
        <taxon>Thraustochytrida</taxon>
        <taxon>Thraustochytriidae</taxon>
        <taxon>Hondaea</taxon>
    </lineage>
</organism>